<protein>
    <submittedName>
        <fullName evidence="3">Uncharacterized protein</fullName>
    </submittedName>
</protein>
<feature type="region of interest" description="Disordered" evidence="2">
    <location>
        <begin position="542"/>
        <end position="633"/>
    </location>
</feature>
<evidence type="ECO:0000313" key="4">
    <source>
        <dbReference type="Proteomes" id="UP000044602"/>
    </source>
</evidence>
<accession>A0A0G4LIR4</accession>
<dbReference type="Proteomes" id="UP000044602">
    <property type="component" value="Unassembled WGS sequence"/>
</dbReference>
<dbReference type="GO" id="GO:0006637">
    <property type="term" value="P:acyl-CoA metabolic process"/>
    <property type="evidence" value="ECO:0007669"/>
    <property type="project" value="InterPro"/>
</dbReference>
<dbReference type="PANTHER" id="PTHR11066:SF64">
    <property type="entry name" value="ACYL-COA THIOESTERASE (AFU_ORTHOLOGUE AFUA_1G12060)"/>
    <property type="match status" value="1"/>
</dbReference>
<proteinExistence type="inferred from homology"/>
<reference evidence="3 4" key="1">
    <citation type="submission" date="2015-05" db="EMBL/GenBank/DDBJ databases">
        <authorList>
            <person name="Wang D.B."/>
            <person name="Wang M."/>
        </authorList>
    </citation>
    <scope>NUCLEOTIDE SEQUENCE [LARGE SCALE GENOMIC DNA]</scope>
    <source>
        <strain evidence="3">VL1</strain>
    </source>
</reference>
<keyword evidence="4" id="KW-1185">Reference proteome</keyword>
<sequence length="849" mass="92568">MLGAASQPPQGLARQGIWGWASSSQSQTKTQPWRVQPLRVQPRCRGIVLSTTVRYRGEGEFASFTAFQTATFFSCEDMYWAPSGRCVAATMVHESFDEVMNLIELPGPTSSPTKDPSSPVRYAGLYPAWVLGDEIEGYTPMRQAYGGHVYTQSALAAVRAMEAARKAASPAQPTPDMLGIHSIQGVFAANVISDRPIIYEVKPLFMRRTFSSILVTARQPLEPTPSRESTVFKKEDADAPLGHVCFSCICTFKLPEPASIDSQGTSPHTRYAALLGSRPPHTWPHSPQVDLDLVQEYFPCAGPGNFPILDMKKVDMAAYNEGKRLQDRRELILYRLRAPLPASAPNQHILAHVYESDRNGILMLANHAGLGMALAAGASLTYSYFVHVNPEQAVMKYGAQEDEGVWWIQETFFPRVANGRGTLMIKTWSPKGLHVATGYQDGFIKGKHGVPLVSSQPSMKRTRGASPDADDIHLRRERGRKAQQAFRQRQITAINDLRASNEAMQAAIAKVSQVASKLGSAELDRAVRDAVSIAGLERQAAVSADAGGAPSPPPGPSSEPQLANTHASSSSSQQSESAFPPEMAQSQSQSTPLLSVSQPAASLTTPHTPVPPSHQSPPSFPLDKLADEPLPAYTSGRMSPGFGYGLWLEPAAPLQRDPPIDIAPYLAIDKTSFASIVYWTAMMWGTRVLEAAMRGDSAEAEETCRSSFGALRDMGGSDEQILHGMRARLSFRHRGYVEADHPGYDPDKGARLQALMVSHSTAKGLRLDKFLRPAAVELAFRRRLGAEYAVIEQGLKGLGPAEEVMRVRALVQLMVKTSKCLGDGPRWDIDRIATILETWATWSSDSPRS</sequence>
<dbReference type="InterPro" id="IPR029069">
    <property type="entry name" value="HotDog_dom_sf"/>
</dbReference>
<dbReference type="CDD" id="cd03444">
    <property type="entry name" value="Thioesterase_II_repeat1"/>
    <property type="match status" value="1"/>
</dbReference>
<dbReference type="EMBL" id="CVQH01013002">
    <property type="protein sequence ID" value="CRK21595.1"/>
    <property type="molecule type" value="Genomic_DNA"/>
</dbReference>
<feature type="compositionally biased region" description="Pro residues" evidence="2">
    <location>
        <begin position="608"/>
        <end position="620"/>
    </location>
</feature>
<dbReference type="STRING" id="100787.A0A0G4LIR4"/>
<evidence type="ECO:0000256" key="2">
    <source>
        <dbReference type="SAM" id="MobiDB-lite"/>
    </source>
</evidence>
<feature type="compositionally biased region" description="Polar residues" evidence="2">
    <location>
        <begin position="584"/>
        <end position="607"/>
    </location>
</feature>
<dbReference type="InterPro" id="IPR003703">
    <property type="entry name" value="Acyl_CoA_thio"/>
</dbReference>
<dbReference type="GO" id="GO:0009062">
    <property type="term" value="P:fatty acid catabolic process"/>
    <property type="evidence" value="ECO:0007669"/>
    <property type="project" value="TreeGrafter"/>
</dbReference>
<organism evidence="3 4">
    <name type="scientific">Verticillium longisporum</name>
    <name type="common">Verticillium dahliae var. longisporum</name>
    <dbReference type="NCBI Taxonomy" id="100787"/>
    <lineage>
        <taxon>Eukaryota</taxon>
        <taxon>Fungi</taxon>
        <taxon>Dikarya</taxon>
        <taxon>Ascomycota</taxon>
        <taxon>Pezizomycotina</taxon>
        <taxon>Sordariomycetes</taxon>
        <taxon>Hypocreomycetidae</taxon>
        <taxon>Glomerellales</taxon>
        <taxon>Plectosphaerellaceae</taxon>
        <taxon>Verticillium</taxon>
    </lineage>
</organism>
<dbReference type="GO" id="GO:0047617">
    <property type="term" value="F:fatty acyl-CoA hydrolase activity"/>
    <property type="evidence" value="ECO:0007669"/>
    <property type="project" value="InterPro"/>
</dbReference>
<evidence type="ECO:0000256" key="1">
    <source>
        <dbReference type="ARBA" id="ARBA00006538"/>
    </source>
</evidence>
<dbReference type="InterPro" id="IPR042171">
    <property type="entry name" value="Acyl-CoA_hotdog"/>
</dbReference>
<comment type="similarity">
    <text evidence="1">Belongs to the C/M/P thioester hydrolase family.</text>
</comment>
<dbReference type="AlphaFoldDB" id="A0A0G4LIR4"/>
<feature type="compositionally biased region" description="Low complexity" evidence="2">
    <location>
        <begin position="568"/>
        <end position="577"/>
    </location>
</feature>
<evidence type="ECO:0000313" key="3">
    <source>
        <dbReference type="EMBL" id="CRK21595.1"/>
    </source>
</evidence>
<dbReference type="PANTHER" id="PTHR11066">
    <property type="entry name" value="ACYL-COA THIOESTERASE"/>
    <property type="match status" value="1"/>
</dbReference>
<dbReference type="SUPFAM" id="SSF54637">
    <property type="entry name" value="Thioesterase/thiol ester dehydrase-isomerase"/>
    <property type="match status" value="2"/>
</dbReference>
<dbReference type="Gene3D" id="2.40.160.210">
    <property type="entry name" value="Acyl-CoA thioesterase, double hotdog domain"/>
    <property type="match status" value="1"/>
</dbReference>
<dbReference type="GO" id="GO:0005782">
    <property type="term" value="C:peroxisomal matrix"/>
    <property type="evidence" value="ECO:0007669"/>
    <property type="project" value="TreeGrafter"/>
</dbReference>
<name>A0A0G4LIR4_VERLO</name>
<gene>
    <name evidence="3" type="ORF">BN1708_013180</name>
</gene>